<dbReference type="GeneTree" id="ENSGT00950000182943"/>
<dbReference type="AlphaFoldDB" id="A0A8Q3WMN6"/>
<name>A0A8Q3WMN6_HUMAN</name>
<dbReference type="SMR" id="A0A8Q3WMN6"/>
<dbReference type="InterPro" id="IPR008996">
    <property type="entry name" value="IL1/FGF"/>
</dbReference>
<dbReference type="Proteomes" id="UP000005640">
    <property type="component" value="Chromosome 2"/>
</dbReference>
<gene>
    <name evidence="1" type="primary">IL1RN</name>
</gene>
<dbReference type="OrthoDB" id="9274793at2759"/>
<dbReference type="OpenTargets" id="ENSG00000136689"/>
<organism evidence="1 2">
    <name type="scientific">Homo sapiens</name>
    <name type="common">Human</name>
    <dbReference type="NCBI Taxonomy" id="9606"/>
    <lineage>
        <taxon>Eukaryota</taxon>
        <taxon>Metazoa</taxon>
        <taxon>Chordata</taxon>
        <taxon>Craniata</taxon>
        <taxon>Vertebrata</taxon>
        <taxon>Euteleostomi</taxon>
        <taxon>Mammalia</taxon>
        <taxon>Eutheria</taxon>
        <taxon>Euarchontoglires</taxon>
        <taxon>Primates</taxon>
        <taxon>Haplorrhini</taxon>
        <taxon>Catarrhini</taxon>
        <taxon>Hominidae</taxon>
        <taxon>Homo</taxon>
    </lineage>
</organism>
<sequence>MQAFRIWDVNQKTFYLRNNQLVAGYLQGPNVNLEDRCGTH</sequence>
<reference evidence="1 2" key="2">
    <citation type="journal article" date="2004" name="Nature">
        <title>Finishing the euchromatic sequence of the human genome.</title>
        <authorList>
            <consortium name="International Human Genome Sequencing Consortium"/>
        </authorList>
    </citation>
    <scope>NUCLEOTIDE SEQUENCE [LARGE SCALE GENOMIC DNA]</scope>
</reference>
<dbReference type="SUPFAM" id="SSF50353">
    <property type="entry name" value="Cytokine"/>
    <property type="match status" value="1"/>
</dbReference>
<dbReference type="HGNC" id="HGNC:6000">
    <property type="gene designation" value="IL1RN"/>
</dbReference>
<dbReference type="Ensembl" id="ENST00000696882.1">
    <property type="protein sequence ID" value="ENSP00000512950.1"/>
    <property type="gene ID" value="ENSG00000136689.20"/>
</dbReference>
<evidence type="ECO:0007829" key="4">
    <source>
        <dbReference type="ProteomicsDB" id="A0A8Q3WMN6"/>
    </source>
</evidence>
<proteinExistence type="evidence at protein level"/>
<reference evidence="1" key="4">
    <citation type="submission" date="2025-08" db="UniProtKB">
        <authorList>
            <consortium name="Ensembl"/>
        </authorList>
    </citation>
    <scope>IDENTIFICATION</scope>
</reference>
<keyword evidence="3 4" id="KW-1267">Proteomics identification</keyword>
<dbReference type="EMBL" id="AC024704">
    <property type="status" value="NOT_ANNOTATED_CDS"/>
    <property type="molecule type" value="Genomic_DNA"/>
</dbReference>
<reference evidence="1" key="5">
    <citation type="submission" date="2025-09" db="UniProtKB">
        <authorList>
            <consortium name="Ensembl"/>
        </authorList>
    </citation>
    <scope>IDENTIFICATION</scope>
</reference>
<reference evidence="1 2" key="1">
    <citation type="journal article" date="2001" name="Nature">
        <title>Initial sequencing and analysis of the human genome.</title>
        <authorList>
            <consortium name="International Human Genome Sequencing Consortium"/>
            <person name="Lander E.S."/>
            <person name="Linton L.M."/>
            <person name="Birren B."/>
            <person name="Nusbaum C."/>
            <person name="Zody M.C."/>
            <person name="Baldwin J."/>
            <person name="Devon K."/>
            <person name="Dewar K."/>
            <person name="Doyle M."/>
            <person name="FitzHugh W."/>
            <person name="Funke R."/>
            <person name="Gage D."/>
            <person name="Harris K."/>
            <person name="Heaford A."/>
            <person name="Howland J."/>
            <person name="Kann L."/>
            <person name="Lehoczky J."/>
            <person name="LeVine R."/>
            <person name="McEwan P."/>
            <person name="McKernan K."/>
            <person name="Meldrim J."/>
            <person name="Mesirov J.P."/>
            <person name="Miranda C."/>
            <person name="Morris W."/>
            <person name="Naylor J."/>
            <person name="Raymond C."/>
            <person name="Rosetti M."/>
            <person name="Santos R."/>
            <person name="Sheridan A."/>
            <person name="Sougnez C."/>
            <person name="Stange-Thomann N."/>
            <person name="Stojanovic N."/>
            <person name="Subramanian A."/>
            <person name="Wyman D."/>
            <person name="Rogers J."/>
            <person name="Sulston J."/>
            <person name="Ainscough R."/>
            <person name="Beck S."/>
            <person name="Bentley D."/>
            <person name="Burton J."/>
            <person name="Clee C."/>
            <person name="Carter N."/>
            <person name="Coulson A."/>
            <person name="Deadman R."/>
            <person name="Deloukas P."/>
            <person name="Dunham A."/>
            <person name="Dunham I."/>
            <person name="Durbin R."/>
            <person name="French L."/>
            <person name="Grafham D."/>
            <person name="Gregory S."/>
            <person name="Hubbard T."/>
            <person name="Humphray S."/>
            <person name="Hunt A."/>
            <person name="Jones M."/>
            <person name="Lloyd C."/>
            <person name="McMurray A."/>
            <person name="Matthews L."/>
            <person name="Mercer S."/>
            <person name="Milne S."/>
            <person name="Mullikin J.C."/>
            <person name="Mungall A."/>
            <person name="Plumb R."/>
            <person name="Ross M."/>
            <person name="Shownkeen R."/>
            <person name="Sims S."/>
            <person name="Waterston R.H."/>
            <person name="Wilson R.K."/>
            <person name="Hillier L.W."/>
            <person name="McPherson J.D."/>
            <person name="Marra M.A."/>
            <person name="Mardis E.R."/>
            <person name="Fulton L.A."/>
            <person name="Chinwalla A.T."/>
            <person name="Pepin K.H."/>
            <person name="Gish W.R."/>
            <person name="Chissoe S.L."/>
            <person name="Wendl M.C."/>
            <person name="Delehaunty K.D."/>
            <person name="Miner T.L."/>
            <person name="Delehaunty A."/>
            <person name="Kramer J.B."/>
            <person name="Cook L.L."/>
            <person name="Fulton R.S."/>
            <person name="Johnson D.L."/>
            <person name="Minx P.J."/>
            <person name="Clifton S.W."/>
            <person name="Hawkins T."/>
            <person name="Branscomb E."/>
            <person name="Predki P."/>
            <person name="Richardson P."/>
            <person name="Wenning S."/>
            <person name="Slezak T."/>
            <person name="Doggett N."/>
            <person name="Cheng J.F."/>
            <person name="Olsen A."/>
            <person name="Lucas S."/>
            <person name="Elkin C."/>
            <person name="Uberbacher E."/>
            <person name="Frazier M."/>
            <person name="Gibbs R.A."/>
            <person name="Muzny D.M."/>
            <person name="Scherer S.E."/>
            <person name="Bouck J.B."/>
            <person name="Sodergren E.J."/>
            <person name="Worley K.C."/>
            <person name="Rives C.M."/>
            <person name="Gorrell J.H."/>
            <person name="Metzker M.L."/>
            <person name="Naylor S.L."/>
            <person name="Kucherlapati R.S."/>
            <person name="Nelson D.L."/>
            <person name="Weinstock G.M."/>
            <person name="Sakaki Y."/>
            <person name="Fujiyama A."/>
            <person name="Hattori M."/>
            <person name="Yada T."/>
            <person name="Toyoda A."/>
            <person name="Itoh T."/>
            <person name="Kawagoe C."/>
            <person name="Watanabe H."/>
            <person name="Totoki Y."/>
            <person name="Taylor T."/>
            <person name="Weissenbach J."/>
            <person name="Heilig R."/>
            <person name="Saurin W."/>
            <person name="Artiguenave F."/>
            <person name="Brottier P."/>
            <person name="Bruls T."/>
            <person name="Pelletier E."/>
            <person name="Robert C."/>
            <person name="Wincker P."/>
            <person name="Smith D.R."/>
            <person name="Doucette-Stamm L."/>
            <person name="Rubenfield M."/>
            <person name="Weinstock K."/>
            <person name="Lee H.M."/>
            <person name="Dubois J."/>
            <person name="Rosenthal A."/>
            <person name="Platzer M."/>
            <person name="Nyakatura G."/>
            <person name="Taudien S."/>
            <person name="Rump A."/>
            <person name="Yang H."/>
            <person name="Yu J."/>
            <person name="Wang J."/>
            <person name="Huang G."/>
            <person name="Gu J."/>
            <person name="Hood L."/>
            <person name="Rowen L."/>
            <person name="Madan A."/>
            <person name="Qin S."/>
            <person name="Davis R.W."/>
            <person name="Federspiel N.A."/>
            <person name="Abola A.P."/>
            <person name="Proctor M.J."/>
            <person name="Myers R.M."/>
            <person name="Schmutz J."/>
            <person name="Dickson M."/>
            <person name="Grimwood J."/>
            <person name="Cox D.R."/>
            <person name="Olson M.V."/>
            <person name="Kaul R."/>
            <person name="Raymond C."/>
            <person name="Shimizu N."/>
            <person name="Kawasaki K."/>
            <person name="Minoshima S."/>
            <person name="Evans G.A."/>
            <person name="Athanasiou M."/>
            <person name="Schultz R."/>
            <person name="Roe B.A."/>
            <person name="Chen F."/>
            <person name="Pan H."/>
            <person name="Ramser J."/>
            <person name="Lehrach H."/>
            <person name="Reinhardt R."/>
            <person name="McCombie W.R."/>
            <person name="de la Bastide M."/>
            <person name="Dedhia N."/>
            <person name="Blocker H."/>
            <person name="Hornischer K."/>
            <person name="Nordsiek G."/>
            <person name="Agarwala R."/>
            <person name="Aravind L."/>
            <person name="Bailey J.A."/>
            <person name="Bateman A."/>
            <person name="Batzoglou S."/>
            <person name="Birney E."/>
            <person name="Bork P."/>
            <person name="Brown D.G."/>
            <person name="Burge C.B."/>
            <person name="Cerutti L."/>
            <person name="Chen H.C."/>
            <person name="Church D."/>
            <person name="Clamp M."/>
            <person name="Copley R.R."/>
            <person name="Doerks T."/>
            <person name="Eddy S.R."/>
            <person name="Eichler E.E."/>
            <person name="Furey T.S."/>
            <person name="Galagan J."/>
            <person name="Gilbert J.G."/>
            <person name="Harmon C."/>
            <person name="Hayashizaki Y."/>
            <person name="Haussler D."/>
            <person name="Hermjakob H."/>
            <person name="Hokamp K."/>
            <person name="Jang W."/>
            <person name="Johnson L.S."/>
            <person name="Jones T.A."/>
            <person name="Kasif S."/>
            <person name="Kaspryzk A."/>
            <person name="Kennedy S."/>
            <person name="Kent W.J."/>
            <person name="Kitts P."/>
            <person name="Koonin E.V."/>
            <person name="Korf I."/>
            <person name="Kulp D."/>
            <person name="Lancet D."/>
            <person name="Lowe T.M."/>
            <person name="McLysaght A."/>
            <person name="Mikkelsen T."/>
            <person name="Moran J.V."/>
            <person name="Mulder N."/>
            <person name="Pollara V.J."/>
            <person name="Ponting C.P."/>
            <person name="Schuler G."/>
            <person name="Schultz J."/>
            <person name="Slater G."/>
            <person name="Smit A.F."/>
            <person name="Stupka E."/>
            <person name="Szustakowski J."/>
            <person name="Thierry-Mieg D."/>
            <person name="Thierry-Mieg J."/>
            <person name="Wagner L."/>
            <person name="Wallis J."/>
            <person name="Wheeler R."/>
            <person name="Williams A."/>
            <person name="Wolf Y.I."/>
            <person name="Wolfe K.H."/>
            <person name="Yang S.P."/>
            <person name="Yeh R.F."/>
            <person name="Collins F."/>
            <person name="Guyer M.S."/>
            <person name="Peterson J."/>
            <person name="Felsenfeld A."/>
            <person name="Wetterstrand K.A."/>
            <person name="Patrinos A."/>
            <person name="Morgan M.J."/>
            <person name="de Jong P."/>
            <person name="Catanese J.J."/>
            <person name="Osoegawa K."/>
            <person name="Shizuya H."/>
            <person name="Choi S."/>
            <person name="Chen Y.J."/>
        </authorList>
    </citation>
    <scope>NUCLEOTIDE SEQUENCE [LARGE SCALE GENOMIC DNA]</scope>
</reference>
<protein>
    <submittedName>
        <fullName evidence="1">Interleukin 1 receptor antagonist</fullName>
    </submittedName>
</protein>
<accession>A0A8Q3WMN6</accession>
<evidence type="ECO:0000313" key="1">
    <source>
        <dbReference type="Ensembl" id="ENSP00000512950.1"/>
    </source>
</evidence>
<evidence type="ECO:0000313" key="2">
    <source>
        <dbReference type="Proteomes" id="UP000005640"/>
    </source>
</evidence>
<keyword evidence="2" id="KW-1185">Reference proteome</keyword>
<reference evidence="1 2" key="3">
    <citation type="journal article" date="2005" name="Nature">
        <title>Generation and annotation of the DNA sequences of human chromosomes 2 and 4.</title>
        <authorList>
            <person name="Hillier L.W."/>
            <person name="Graves T.A."/>
            <person name="Fulton R.S."/>
            <person name="Fulton L.A."/>
            <person name="Pepin K.H."/>
            <person name="Minx P."/>
            <person name="Wagner-McPherson C."/>
            <person name="Layman D."/>
            <person name="Wylie K."/>
            <person name="Sekhon M."/>
            <person name="Becker M.C."/>
            <person name="Fewell G.A."/>
            <person name="Delehaunty K.D."/>
            <person name="Miner T.L."/>
            <person name="Nash W.E."/>
            <person name="Kremitzki C."/>
            <person name="Oddy L."/>
            <person name="Du H."/>
            <person name="Sun H."/>
            <person name="Bradshaw-Cordum H."/>
            <person name="Ali J."/>
            <person name="Carter J."/>
            <person name="Cordes M."/>
            <person name="Harris A."/>
            <person name="Isak A."/>
            <person name="van Brunt A."/>
            <person name="Nguyen C."/>
            <person name="Du F."/>
            <person name="Courtney L."/>
            <person name="Kalicki J."/>
            <person name="Ozersky P."/>
            <person name="Abbott S."/>
            <person name="Armstrong J."/>
            <person name="Belter E.A."/>
            <person name="Caruso L."/>
            <person name="Cedroni M."/>
            <person name="Cotton M."/>
            <person name="Davidson T."/>
            <person name="Desai A."/>
            <person name="Elliott G."/>
            <person name="Erb T."/>
            <person name="Fronick C."/>
            <person name="Gaige T."/>
            <person name="Haakenson W."/>
            <person name="Haglund K."/>
            <person name="Holmes A."/>
            <person name="Harkins R."/>
            <person name="Kim K."/>
            <person name="Kruchowski S.S."/>
            <person name="Strong C.M."/>
            <person name="Grewal N."/>
            <person name="Goyea E."/>
            <person name="Hou S."/>
            <person name="Levy A."/>
            <person name="Martinka S."/>
            <person name="Mead K."/>
            <person name="McLellan M.D."/>
            <person name="Meyer R."/>
            <person name="Randall-Maher J."/>
            <person name="Tomlinson C."/>
            <person name="Dauphin-Kohlberg S."/>
            <person name="Kozlowicz-Reilly A."/>
            <person name="Shah N."/>
            <person name="Swearengen-Shahid S."/>
            <person name="Snider J."/>
            <person name="Strong J.T."/>
            <person name="Thompson J."/>
            <person name="Yoakum M."/>
            <person name="Leonard S."/>
            <person name="Pearman C."/>
            <person name="Trani L."/>
            <person name="Radionenko M."/>
            <person name="Waligorski J.E."/>
            <person name="Wang C."/>
            <person name="Rock S.M."/>
            <person name="Tin-Wollam A.M."/>
            <person name="Maupin R."/>
            <person name="Latreille P."/>
            <person name="Wendl M.C."/>
            <person name="Yang S.P."/>
            <person name="Pohl C."/>
            <person name="Wallis J.W."/>
            <person name="Spieth J."/>
            <person name="Bieri T.A."/>
            <person name="Berkowicz N."/>
            <person name="Nelson J.O."/>
            <person name="Osborne J."/>
            <person name="Ding L."/>
            <person name="Meyer R."/>
            <person name="Sabo A."/>
            <person name="Shotland Y."/>
            <person name="Sinha P."/>
            <person name="Wohldmann P.E."/>
            <person name="Cook L.L."/>
            <person name="Hickenbotham M.T."/>
            <person name="Eldred J."/>
            <person name="Williams D."/>
            <person name="Jones T.A."/>
            <person name="She X."/>
            <person name="Ciccarelli F.D."/>
            <person name="Izaurralde E."/>
            <person name="Taylor J."/>
            <person name="Schmutz J."/>
            <person name="Myers R.M."/>
            <person name="Cox D.R."/>
            <person name="Huang X."/>
            <person name="McPherson J.D."/>
            <person name="Mardis E.R."/>
            <person name="Clifton S.W."/>
            <person name="Warren W.C."/>
            <person name="Chinwalla A.T."/>
            <person name="Eddy S.R."/>
            <person name="Marra M.A."/>
            <person name="Ovcharenko I."/>
            <person name="Furey T.S."/>
            <person name="Miller W."/>
            <person name="Eichler E.E."/>
            <person name="Bork P."/>
            <person name="Suyama M."/>
            <person name="Torrents D."/>
            <person name="Waterston R.H."/>
            <person name="Wilson R.K."/>
        </authorList>
    </citation>
    <scope>NUCLEOTIDE SEQUENCE [LARGE SCALE GENOMIC DNA]</scope>
</reference>
<evidence type="ECO:0007829" key="3">
    <source>
        <dbReference type="PeptideAtlas" id="A0A8Q3WMN6"/>
    </source>
</evidence>
<dbReference type="Gene3D" id="2.80.10.50">
    <property type="match status" value="1"/>
</dbReference>